<name>V7CWR2_PHAVU</name>
<gene>
    <name evidence="2" type="ORF">PHAVU_001G090900g</name>
</gene>
<dbReference type="OrthoDB" id="1435725at2759"/>
<evidence type="ECO:0000256" key="1">
    <source>
        <dbReference type="SAM" id="MobiDB-lite"/>
    </source>
</evidence>
<reference evidence="3" key="1">
    <citation type="journal article" date="2014" name="Nat. Genet.">
        <title>A reference genome for common bean and genome-wide analysis of dual domestications.</title>
        <authorList>
            <person name="Schmutz J."/>
            <person name="McClean P.E."/>
            <person name="Mamidi S."/>
            <person name="Wu G.A."/>
            <person name="Cannon S.B."/>
            <person name="Grimwood J."/>
            <person name="Jenkins J."/>
            <person name="Shu S."/>
            <person name="Song Q."/>
            <person name="Chavarro C."/>
            <person name="Torres-Torres M."/>
            <person name="Geffroy V."/>
            <person name="Moghaddam S.M."/>
            <person name="Gao D."/>
            <person name="Abernathy B."/>
            <person name="Barry K."/>
            <person name="Blair M."/>
            <person name="Brick M.A."/>
            <person name="Chovatia M."/>
            <person name="Gepts P."/>
            <person name="Goodstein D.M."/>
            <person name="Gonzales M."/>
            <person name="Hellsten U."/>
            <person name="Hyten D.L."/>
            <person name="Jia G."/>
            <person name="Kelly J.D."/>
            <person name="Kudrna D."/>
            <person name="Lee R."/>
            <person name="Richard M.M."/>
            <person name="Miklas P.N."/>
            <person name="Osorno J.M."/>
            <person name="Rodrigues J."/>
            <person name="Thareau V."/>
            <person name="Urrea C.A."/>
            <person name="Wang M."/>
            <person name="Yu Y."/>
            <person name="Zhang M."/>
            <person name="Wing R.A."/>
            <person name="Cregan P.B."/>
            <person name="Rokhsar D.S."/>
            <person name="Jackson S.A."/>
        </authorList>
    </citation>
    <scope>NUCLEOTIDE SEQUENCE [LARGE SCALE GENOMIC DNA]</scope>
    <source>
        <strain evidence="3">cv. G19833</strain>
    </source>
</reference>
<dbReference type="eggNOG" id="ENOG502SXNQ">
    <property type="taxonomic scope" value="Eukaryota"/>
</dbReference>
<organism evidence="2 3">
    <name type="scientific">Phaseolus vulgaris</name>
    <name type="common">Kidney bean</name>
    <name type="synonym">French bean</name>
    <dbReference type="NCBI Taxonomy" id="3885"/>
    <lineage>
        <taxon>Eukaryota</taxon>
        <taxon>Viridiplantae</taxon>
        <taxon>Streptophyta</taxon>
        <taxon>Embryophyta</taxon>
        <taxon>Tracheophyta</taxon>
        <taxon>Spermatophyta</taxon>
        <taxon>Magnoliopsida</taxon>
        <taxon>eudicotyledons</taxon>
        <taxon>Gunneridae</taxon>
        <taxon>Pentapetalae</taxon>
        <taxon>rosids</taxon>
        <taxon>fabids</taxon>
        <taxon>Fabales</taxon>
        <taxon>Fabaceae</taxon>
        <taxon>Papilionoideae</taxon>
        <taxon>50 kb inversion clade</taxon>
        <taxon>NPAAA clade</taxon>
        <taxon>indigoferoid/millettioid clade</taxon>
        <taxon>Phaseoleae</taxon>
        <taxon>Phaseolus</taxon>
    </lineage>
</organism>
<sequence>MKRLDWERSSTAKDASNPEDKTHLTINHGLITGSWFIHQTSDPVSLELKDTEVRAYRTDPVQVRS</sequence>
<dbReference type="OMA" id="YFIHQTW"/>
<dbReference type="STRING" id="3885.V7CWR2"/>
<dbReference type="Gramene" id="ESW33695">
    <property type="protein sequence ID" value="ESW33695"/>
    <property type="gene ID" value="PHAVU_001G090900g"/>
</dbReference>
<evidence type="ECO:0000313" key="2">
    <source>
        <dbReference type="EMBL" id="ESW33695.1"/>
    </source>
</evidence>
<dbReference type="AlphaFoldDB" id="V7CWR2"/>
<dbReference type="Proteomes" id="UP000000226">
    <property type="component" value="Chromosome 1"/>
</dbReference>
<accession>V7CWR2</accession>
<feature type="region of interest" description="Disordered" evidence="1">
    <location>
        <begin position="1"/>
        <end position="22"/>
    </location>
</feature>
<dbReference type="EMBL" id="CM002288">
    <property type="protein sequence ID" value="ESW33695.1"/>
    <property type="molecule type" value="Genomic_DNA"/>
</dbReference>
<protein>
    <submittedName>
        <fullName evidence="2">Uncharacterized protein</fullName>
    </submittedName>
</protein>
<keyword evidence="3" id="KW-1185">Reference proteome</keyword>
<evidence type="ECO:0000313" key="3">
    <source>
        <dbReference type="Proteomes" id="UP000000226"/>
    </source>
</evidence>
<proteinExistence type="predicted"/>